<accession>A0AAN1NVM2</accession>
<sequence>MSDEKPAEVRPEVPVKVTSPRLTYRPLSQEDWPFYLAVSQDRSVMNYISDPRSAEEIRTRSFDVRLPAWYKGCTHWLCLVIEEKATGLPAGFCGFIDRGEGIAEFGFILAAHAQSKGYGSESLHATIAICFEQQGYRKMTATVTAGNVASRRTLISAGFIQEGTLRQNFFLDGQWQDDWIFGLLKQDYRPGQLD</sequence>
<evidence type="ECO:0000313" key="3">
    <source>
        <dbReference type="Proteomes" id="UP000241538"/>
    </source>
</evidence>
<dbReference type="EMBL" id="CP028351">
    <property type="protein sequence ID" value="AVV39911.1"/>
    <property type="molecule type" value="Genomic_DNA"/>
</dbReference>
<dbReference type="InterPro" id="IPR000182">
    <property type="entry name" value="GNAT_dom"/>
</dbReference>
<name>A0AAN1NVM2_9GAMM</name>
<keyword evidence="2" id="KW-0614">Plasmid</keyword>
<evidence type="ECO:0000259" key="1">
    <source>
        <dbReference type="PROSITE" id="PS51186"/>
    </source>
</evidence>
<geneLocation type="plasmid" evidence="3">
    <name>ppv989-167</name>
</geneLocation>
<dbReference type="InterPro" id="IPR051531">
    <property type="entry name" value="N-acetyltransferase"/>
</dbReference>
<dbReference type="PANTHER" id="PTHR43792:SF1">
    <property type="entry name" value="N-ACETYLTRANSFERASE DOMAIN-CONTAINING PROTEIN"/>
    <property type="match status" value="1"/>
</dbReference>
<gene>
    <name evidence="2" type="ORF">C9381_22020</name>
</gene>
<reference evidence="2 3" key="1">
    <citation type="journal article" date="2018" name="Int J Genomics">
        <title>Comparative Genomics Analysis of Plasmid pPV989-94 from a Clinical Isolate of Pantoea vagans PV989.</title>
        <authorList>
            <person name="Xu L."/>
            <person name="Yin M."/>
            <person name="Zhu T."/>
            <person name="Lu J."/>
            <person name="Bao Q."/>
        </authorList>
    </citation>
    <scope>NUCLEOTIDE SEQUENCE [LARGE SCALE GENOMIC DNA]</scope>
    <source>
        <strain evidence="2 3">PV989</strain>
    </source>
</reference>
<dbReference type="AlphaFoldDB" id="A0AAN1NVM2"/>
<dbReference type="Gene3D" id="3.40.630.30">
    <property type="match status" value="1"/>
</dbReference>
<dbReference type="PROSITE" id="PS51186">
    <property type="entry name" value="GNAT"/>
    <property type="match status" value="1"/>
</dbReference>
<dbReference type="GO" id="GO:0016747">
    <property type="term" value="F:acyltransferase activity, transferring groups other than amino-acyl groups"/>
    <property type="evidence" value="ECO:0007669"/>
    <property type="project" value="InterPro"/>
</dbReference>
<evidence type="ECO:0000313" key="2">
    <source>
        <dbReference type="EMBL" id="AVV39911.1"/>
    </source>
</evidence>
<feature type="domain" description="N-acetyltransferase" evidence="1">
    <location>
        <begin position="22"/>
        <end position="177"/>
    </location>
</feature>
<protein>
    <submittedName>
        <fullName evidence="2">N-acetyltransferase</fullName>
    </submittedName>
</protein>
<dbReference type="InterPro" id="IPR016181">
    <property type="entry name" value="Acyl_CoA_acyltransferase"/>
</dbReference>
<dbReference type="Pfam" id="PF13302">
    <property type="entry name" value="Acetyltransf_3"/>
    <property type="match status" value="1"/>
</dbReference>
<proteinExistence type="predicted"/>
<dbReference type="SUPFAM" id="SSF55729">
    <property type="entry name" value="Acyl-CoA N-acyltransferases (Nat)"/>
    <property type="match status" value="1"/>
</dbReference>
<dbReference type="RefSeq" id="WP_033785216.1">
    <property type="nucleotide sequence ID" value="NZ_CP028351.1"/>
</dbReference>
<dbReference type="Proteomes" id="UP000241538">
    <property type="component" value="Plasmid pPV989-167"/>
</dbReference>
<dbReference type="PANTHER" id="PTHR43792">
    <property type="entry name" value="GNAT FAMILY, PUTATIVE (AFU_ORTHOLOGUE AFUA_3G00765)-RELATED-RELATED"/>
    <property type="match status" value="1"/>
</dbReference>
<organism evidence="2 3">
    <name type="scientific">Pantoea vagans</name>
    <dbReference type="NCBI Taxonomy" id="470934"/>
    <lineage>
        <taxon>Bacteria</taxon>
        <taxon>Pseudomonadati</taxon>
        <taxon>Pseudomonadota</taxon>
        <taxon>Gammaproteobacteria</taxon>
        <taxon>Enterobacterales</taxon>
        <taxon>Erwiniaceae</taxon>
        <taxon>Pantoea</taxon>
    </lineage>
</organism>